<evidence type="ECO:0000256" key="5">
    <source>
        <dbReference type="PROSITE-ProRule" id="PRU01240"/>
    </source>
</evidence>
<evidence type="ECO:0000313" key="11">
    <source>
        <dbReference type="Proteomes" id="UP001041814"/>
    </source>
</evidence>
<dbReference type="Pfam" id="PF00082">
    <property type="entry name" value="Peptidase_S8"/>
    <property type="match status" value="1"/>
</dbReference>
<feature type="domain" description="Peptidase S8/S53" evidence="8">
    <location>
        <begin position="372"/>
        <end position="670"/>
    </location>
</feature>
<dbReference type="RefSeq" id="WP_200378387.1">
    <property type="nucleotide sequence ID" value="NZ_NRRU01000025.1"/>
</dbReference>
<dbReference type="InterPro" id="IPR015500">
    <property type="entry name" value="Peptidase_S8_subtilisin-rel"/>
</dbReference>
<dbReference type="InterPro" id="IPR007280">
    <property type="entry name" value="Peptidase_C_arc/bac"/>
</dbReference>
<dbReference type="PROSITE" id="PS00136">
    <property type="entry name" value="SUBTILASE_ASP"/>
    <property type="match status" value="1"/>
</dbReference>
<dbReference type="CDD" id="cd07496">
    <property type="entry name" value="Peptidases_S8_13"/>
    <property type="match status" value="1"/>
</dbReference>
<feature type="chain" id="PRO_5046665709" evidence="7">
    <location>
        <begin position="26"/>
        <end position="905"/>
    </location>
</feature>
<dbReference type="InterPro" id="IPR051048">
    <property type="entry name" value="Peptidase_S8/S53_subtilisin"/>
</dbReference>
<dbReference type="PANTHER" id="PTHR43399">
    <property type="entry name" value="SUBTILISIN-RELATED"/>
    <property type="match status" value="1"/>
</dbReference>
<feature type="domain" description="Peptidase C-terminal archaeal/bacterial" evidence="9">
    <location>
        <begin position="114"/>
        <end position="179"/>
    </location>
</feature>
<dbReference type="GO" id="GO:0006508">
    <property type="term" value="P:proteolysis"/>
    <property type="evidence" value="ECO:0007669"/>
    <property type="project" value="UniProtKB-KW"/>
</dbReference>
<dbReference type="InterPro" id="IPR023827">
    <property type="entry name" value="Peptidase_S8_Asp-AS"/>
</dbReference>
<organism evidence="10 11">
    <name type="scientific">Rubrivivax gelatinosus</name>
    <name type="common">Rhodocyclus gelatinosus</name>
    <name type="synonym">Rhodopseudomonas gelatinosa</name>
    <dbReference type="NCBI Taxonomy" id="28068"/>
    <lineage>
        <taxon>Bacteria</taxon>
        <taxon>Pseudomonadati</taxon>
        <taxon>Pseudomonadota</taxon>
        <taxon>Betaproteobacteria</taxon>
        <taxon>Burkholderiales</taxon>
        <taxon>Sphaerotilaceae</taxon>
        <taxon>Rubrivivax</taxon>
    </lineage>
</organism>
<proteinExistence type="inferred from homology"/>
<feature type="active site" description="Charge relay system" evidence="5">
    <location>
        <position position="427"/>
    </location>
</feature>
<keyword evidence="7" id="KW-0732">Signal</keyword>
<evidence type="ECO:0000259" key="8">
    <source>
        <dbReference type="Pfam" id="PF00082"/>
    </source>
</evidence>
<dbReference type="InterPro" id="IPR022398">
    <property type="entry name" value="Peptidase_S8_His-AS"/>
</dbReference>
<feature type="active site" description="Charge relay system" evidence="5">
    <location>
        <position position="377"/>
    </location>
</feature>
<feature type="signal peptide" evidence="7">
    <location>
        <begin position="1"/>
        <end position="25"/>
    </location>
</feature>
<dbReference type="GO" id="GO:0008233">
    <property type="term" value="F:peptidase activity"/>
    <property type="evidence" value="ECO:0007669"/>
    <property type="project" value="UniProtKB-KW"/>
</dbReference>
<dbReference type="PANTHER" id="PTHR43399:SF4">
    <property type="entry name" value="CELL WALL-ASSOCIATED PROTEASE"/>
    <property type="match status" value="1"/>
</dbReference>
<dbReference type="PROSITE" id="PS00137">
    <property type="entry name" value="SUBTILASE_HIS"/>
    <property type="match status" value="1"/>
</dbReference>
<dbReference type="InterPro" id="IPR034176">
    <property type="entry name" value="Peptidases_S8_13"/>
</dbReference>
<sequence length="905" mass="92240">MSAQPYPISSLARRTALAAALLALAACGGGGGGGSDDGGNDDPGSSSGFTVSGTLSVPANLVVDGDTNDINQTRVANDGFASAQAISATSQVMGTVNLPRTGPEGASYAAGDGNDFYRVTLAAGQTLELDFSADPAVHNLDLYVYRQSGGSYALVGDSSGSSSSECLRITSAGEYWVQVLANKGASLYNLRIAAAGAASSCSNTATAVGVQRVLPGQLIAGLAAGTAKATAAGALIAAQPLSLLKGRVAPGHIGLFALDASEKARRRGLLALAGASAEELQAAPRPAWMDELDASSRLQVETLQYAKRLRASGAFDYVVANRPVHASATLVGSYPPNDERYSLQRWHYEQIALPTAMQTLLAMTTQPTLRPIVAVLDTGIVADHPDLKNQIAGGYDFVRDADSAGDGGGIDSNPDDLLSDASQPSFHGTHVAGTIAAETFNGTGVAGVAPMAQLMPLRVLGKGGEGSFYDILQALRYAAGLDNDSGTLPARRADVANLSLGAEGTACDADTESLIASVRAQGTMVVAATGNESERDSGSIAAVDFPANCRGVIAVTATNAQRGIAYYANGGTQVALAAPGGDMRVATNGTGLPDGIYSTLATFETGGNRVSTYGQYQGTSMATPHVAGVLALMRWAYPGITPAQVDALLQDGQLSDDYGASGHDSDFGWGLVNAAKAVRAALNLKDGVSAPVDQGVIEAQPSSLDFGTSTTSLNFTLRKTADTDETVQSVSDDSSAVSVAALSVDGAGLGSYRVSVDRSGLATGLYTPTITVTTSRRTLIVTLSIQKLAEGTGSGDIGPVYVLVYDAATDEIVQQGLVSASGGSYRYSLSGITAKSVYIVAGSDYDNDSVVCSRGEACGAYPVLGATLTPVDLSGNRSGLDFLLTPVGVGNAEAASRAASRKRQD</sequence>
<name>A0ABS1DT93_RUBGE</name>
<dbReference type="PROSITE" id="PS00138">
    <property type="entry name" value="SUBTILASE_SER"/>
    <property type="match status" value="1"/>
</dbReference>
<evidence type="ECO:0000256" key="1">
    <source>
        <dbReference type="ARBA" id="ARBA00011073"/>
    </source>
</evidence>
<dbReference type="InterPro" id="IPR036852">
    <property type="entry name" value="Peptidase_S8/S53_dom_sf"/>
</dbReference>
<reference evidence="10" key="2">
    <citation type="journal article" date="2020" name="Microorganisms">
        <title>Osmotic Adaptation and Compatible Solute Biosynthesis of Phototrophic Bacteria as Revealed from Genome Analyses.</title>
        <authorList>
            <person name="Imhoff J.F."/>
            <person name="Rahn T."/>
            <person name="Kunzel S."/>
            <person name="Keller A."/>
            <person name="Neulinger S.C."/>
        </authorList>
    </citation>
    <scope>NUCLEOTIDE SEQUENCE</scope>
    <source>
        <strain evidence="10">IM 151</strain>
    </source>
</reference>
<feature type="active site" description="Charge relay system" evidence="5">
    <location>
        <position position="620"/>
    </location>
</feature>
<keyword evidence="4 5" id="KW-0720">Serine protease</keyword>
<protein>
    <submittedName>
        <fullName evidence="10">Protease</fullName>
    </submittedName>
</protein>
<evidence type="ECO:0000256" key="7">
    <source>
        <dbReference type="SAM" id="SignalP"/>
    </source>
</evidence>
<evidence type="ECO:0000256" key="6">
    <source>
        <dbReference type="RuleBase" id="RU003355"/>
    </source>
</evidence>
<dbReference type="Gene3D" id="3.40.50.200">
    <property type="entry name" value="Peptidase S8/S53 domain"/>
    <property type="match status" value="1"/>
</dbReference>
<keyword evidence="3 5" id="KW-0378">Hydrolase</keyword>
<evidence type="ECO:0000256" key="4">
    <source>
        <dbReference type="ARBA" id="ARBA00022825"/>
    </source>
</evidence>
<reference evidence="10" key="1">
    <citation type="submission" date="2017-08" db="EMBL/GenBank/DDBJ databases">
        <authorList>
            <person name="Imhoff J.F."/>
            <person name="Rahn T."/>
            <person name="Kuenzel S."/>
            <person name="Neulinger S.C."/>
        </authorList>
    </citation>
    <scope>NUCLEOTIDE SEQUENCE</scope>
    <source>
        <strain evidence="10">IM 151</strain>
    </source>
</reference>
<comment type="caution">
    <text evidence="10">The sequence shown here is derived from an EMBL/GenBank/DDBJ whole genome shotgun (WGS) entry which is preliminary data.</text>
</comment>
<dbReference type="SUPFAM" id="SSF89260">
    <property type="entry name" value="Collagen-binding domain"/>
    <property type="match status" value="1"/>
</dbReference>
<evidence type="ECO:0000256" key="2">
    <source>
        <dbReference type="ARBA" id="ARBA00022670"/>
    </source>
</evidence>
<gene>
    <name evidence="10" type="ORF">CKO43_08460</name>
</gene>
<dbReference type="SUPFAM" id="SSF52743">
    <property type="entry name" value="Subtilisin-like"/>
    <property type="match status" value="1"/>
</dbReference>
<dbReference type="Proteomes" id="UP001041814">
    <property type="component" value="Unassembled WGS sequence"/>
</dbReference>
<evidence type="ECO:0000259" key="9">
    <source>
        <dbReference type="Pfam" id="PF04151"/>
    </source>
</evidence>
<dbReference type="PROSITE" id="PS51892">
    <property type="entry name" value="SUBTILASE"/>
    <property type="match status" value="1"/>
</dbReference>
<evidence type="ECO:0000313" key="10">
    <source>
        <dbReference type="EMBL" id="MBK1712810.1"/>
    </source>
</evidence>
<dbReference type="EMBL" id="NRRU01000025">
    <property type="protein sequence ID" value="MBK1712810.1"/>
    <property type="molecule type" value="Genomic_DNA"/>
</dbReference>
<comment type="similarity">
    <text evidence="1 5 6">Belongs to the peptidase S8 family.</text>
</comment>
<dbReference type="PRINTS" id="PR00723">
    <property type="entry name" value="SUBTILISIN"/>
</dbReference>
<keyword evidence="11" id="KW-1185">Reference proteome</keyword>
<evidence type="ECO:0000256" key="3">
    <source>
        <dbReference type="ARBA" id="ARBA00022801"/>
    </source>
</evidence>
<accession>A0ABS1DT93</accession>
<keyword evidence="2 5" id="KW-0645">Protease</keyword>
<dbReference type="InterPro" id="IPR000209">
    <property type="entry name" value="Peptidase_S8/S53_dom"/>
</dbReference>
<dbReference type="Pfam" id="PF04151">
    <property type="entry name" value="PPC"/>
    <property type="match status" value="1"/>
</dbReference>
<dbReference type="Gene3D" id="2.60.120.380">
    <property type="match status" value="1"/>
</dbReference>
<dbReference type="InterPro" id="IPR023828">
    <property type="entry name" value="Peptidase_S8_Ser-AS"/>
</dbReference>